<accession>E1R305</accession>
<dbReference type="STRING" id="573413.Spirs_2069"/>
<name>E1R305_SEDSS</name>
<evidence type="ECO:0000313" key="2">
    <source>
        <dbReference type="EMBL" id="ADK81191.1"/>
    </source>
</evidence>
<feature type="domain" description="NTP pyrophosphohydrolase MazG-like" evidence="1">
    <location>
        <begin position="196"/>
        <end position="253"/>
    </location>
</feature>
<dbReference type="EMBL" id="CP002116">
    <property type="protein sequence ID" value="ADK81191.1"/>
    <property type="molecule type" value="Genomic_DNA"/>
</dbReference>
<dbReference type="GO" id="GO:0046081">
    <property type="term" value="P:dUTP catabolic process"/>
    <property type="evidence" value="ECO:0007669"/>
    <property type="project" value="TreeGrafter"/>
</dbReference>
<protein>
    <submittedName>
        <fullName evidence="2">MazG family protein</fullName>
    </submittedName>
</protein>
<dbReference type="NCBIfam" id="NF007113">
    <property type="entry name" value="PRK09562.1"/>
    <property type="match status" value="1"/>
</dbReference>
<dbReference type="PANTHER" id="PTHR30522">
    <property type="entry name" value="NUCLEOSIDE TRIPHOSPHATE PYROPHOSPHOHYDROLASE"/>
    <property type="match status" value="1"/>
</dbReference>
<gene>
    <name evidence="2" type="ordered locus">Spirs_2069</name>
</gene>
<dbReference type="CDD" id="cd11529">
    <property type="entry name" value="NTP-PPase_MazG_Cterm"/>
    <property type="match status" value="1"/>
</dbReference>
<dbReference type="GO" id="GO:0046061">
    <property type="term" value="P:dATP catabolic process"/>
    <property type="evidence" value="ECO:0007669"/>
    <property type="project" value="TreeGrafter"/>
</dbReference>
<dbReference type="InterPro" id="IPR004518">
    <property type="entry name" value="MazG-like_dom"/>
</dbReference>
<dbReference type="HOGENOM" id="CLU_038356_0_1_12"/>
<dbReference type="GO" id="GO:0046052">
    <property type="term" value="P:UTP catabolic process"/>
    <property type="evidence" value="ECO:0007669"/>
    <property type="project" value="TreeGrafter"/>
</dbReference>
<dbReference type="Gene3D" id="1.10.287.1080">
    <property type="entry name" value="MazG-like"/>
    <property type="match status" value="2"/>
</dbReference>
<dbReference type="KEGG" id="ssm:Spirs_2069"/>
<reference evidence="2 3" key="1">
    <citation type="journal article" date="2010" name="Stand. Genomic Sci.">
        <title>Complete genome sequence of Spirochaeta smaragdinae type strain (SEBR 4228).</title>
        <authorList>
            <person name="Mavromatis K."/>
            <person name="Yasawong M."/>
            <person name="Chertkov O."/>
            <person name="Lapidus A."/>
            <person name="Lucas S."/>
            <person name="Nolan M."/>
            <person name="Del Rio T.G."/>
            <person name="Tice H."/>
            <person name="Cheng J.F."/>
            <person name="Pitluck S."/>
            <person name="Liolios K."/>
            <person name="Ivanova N."/>
            <person name="Tapia R."/>
            <person name="Han C."/>
            <person name="Bruce D."/>
            <person name="Goodwin L."/>
            <person name="Pati A."/>
            <person name="Chen A."/>
            <person name="Palaniappan K."/>
            <person name="Land M."/>
            <person name="Hauser L."/>
            <person name="Chang Y.J."/>
            <person name="Jeffries C.D."/>
            <person name="Detter J.C."/>
            <person name="Rohde M."/>
            <person name="Brambilla E."/>
            <person name="Spring S."/>
            <person name="Goker M."/>
            <person name="Sikorski J."/>
            <person name="Woyke T."/>
            <person name="Bristow J."/>
            <person name="Eisen J.A."/>
            <person name="Markowitz V."/>
            <person name="Hugenholtz P."/>
            <person name="Klenk H.P."/>
            <person name="Kyrpides N.C."/>
        </authorList>
    </citation>
    <scope>NUCLEOTIDE SEQUENCE [LARGE SCALE GENOMIC DNA]</scope>
    <source>
        <strain evidence="3">DSM 11293 / JCM 15392 / SEBR 4228</strain>
    </source>
</reference>
<dbReference type="FunFam" id="1.10.287.1080:FF:000003">
    <property type="entry name" value="Nucleoside triphosphate pyrophosphohydrolase"/>
    <property type="match status" value="1"/>
</dbReference>
<dbReference type="InterPro" id="IPR011551">
    <property type="entry name" value="NTP_PyrPHydrolase_MazG"/>
</dbReference>
<dbReference type="eggNOG" id="COG3956">
    <property type="taxonomic scope" value="Bacteria"/>
</dbReference>
<evidence type="ECO:0000259" key="1">
    <source>
        <dbReference type="Pfam" id="PF03819"/>
    </source>
</evidence>
<dbReference type="InterPro" id="IPR048015">
    <property type="entry name" value="NTP-PPase_MazG-like_N"/>
</dbReference>
<feature type="domain" description="NTP pyrophosphohydrolase MazG-like" evidence="1">
    <location>
        <begin position="56"/>
        <end position="129"/>
    </location>
</feature>
<keyword evidence="3" id="KW-1185">Reference proteome</keyword>
<sequence>MSEDGKIVTLFGMTTPTIEDETLYTDAKSPDQAFSRLAAIIKLLRGPGGCPWDKKQTISSMAPQLLEETYEVIDGVKEEDLANTREELGDVYLVTTMMAQILSEDGLSSHTEILNEVCNKLIRRHPHVFSGATAENPEEVLKLWNDVKENVEGKKKPTSILASVKRSLPPLERAYKLQKKAAKVGFDWTNSHDVWKKIQEEFDELVEAYEEHDKDHAEEELGDFLFSVINICRFLDIDPALALHRANQKFFSRFTYVEDKMKEAGYQLSKEYMAAMERFWNDAKTEGL</sequence>
<dbReference type="GO" id="GO:0006203">
    <property type="term" value="P:dGTP catabolic process"/>
    <property type="evidence" value="ECO:0007669"/>
    <property type="project" value="TreeGrafter"/>
</dbReference>
<dbReference type="SUPFAM" id="SSF101386">
    <property type="entry name" value="all-alpha NTP pyrophosphatases"/>
    <property type="match status" value="2"/>
</dbReference>
<dbReference type="PANTHER" id="PTHR30522:SF0">
    <property type="entry name" value="NUCLEOSIDE TRIPHOSPHATE PYROPHOSPHOHYDROLASE"/>
    <property type="match status" value="1"/>
</dbReference>
<dbReference type="InterPro" id="IPR048011">
    <property type="entry name" value="NTP-PPase_MazG-like_C"/>
</dbReference>
<dbReference type="NCBIfam" id="TIGR00444">
    <property type="entry name" value="mazG"/>
    <property type="match status" value="1"/>
</dbReference>
<dbReference type="GO" id="GO:0046047">
    <property type="term" value="P:TTP catabolic process"/>
    <property type="evidence" value="ECO:0007669"/>
    <property type="project" value="TreeGrafter"/>
</dbReference>
<evidence type="ECO:0000313" key="3">
    <source>
        <dbReference type="Proteomes" id="UP000002318"/>
    </source>
</evidence>
<dbReference type="Proteomes" id="UP000002318">
    <property type="component" value="Chromosome"/>
</dbReference>
<dbReference type="CDD" id="cd11528">
    <property type="entry name" value="NTP-PPase_MazG_Nterm"/>
    <property type="match status" value="1"/>
</dbReference>
<dbReference type="RefSeq" id="WP_013254655.1">
    <property type="nucleotide sequence ID" value="NC_014364.1"/>
</dbReference>
<organism evidence="2 3">
    <name type="scientific">Sediminispirochaeta smaragdinae (strain DSM 11293 / JCM 15392 / SEBR 4228)</name>
    <name type="common">Spirochaeta smaragdinae</name>
    <dbReference type="NCBI Taxonomy" id="573413"/>
    <lineage>
        <taxon>Bacteria</taxon>
        <taxon>Pseudomonadati</taxon>
        <taxon>Spirochaetota</taxon>
        <taxon>Spirochaetia</taxon>
        <taxon>Spirochaetales</taxon>
        <taxon>Spirochaetaceae</taxon>
        <taxon>Sediminispirochaeta</taxon>
    </lineage>
</organism>
<dbReference type="Pfam" id="PF03819">
    <property type="entry name" value="MazG"/>
    <property type="match status" value="2"/>
</dbReference>
<proteinExistence type="predicted"/>
<dbReference type="GO" id="GO:0046076">
    <property type="term" value="P:dTTP catabolic process"/>
    <property type="evidence" value="ECO:0007669"/>
    <property type="project" value="TreeGrafter"/>
</dbReference>
<dbReference type="GO" id="GO:0047429">
    <property type="term" value="F:nucleoside triphosphate diphosphatase activity"/>
    <property type="evidence" value="ECO:0007669"/>
    <property type="project" value="InterPro"/>
</dbReference>
<dbReference type="AlphaFoldDB" id="E1R305"/>